<dbReference type="PANTHER" id="PTHR11280:SF5">
    <property type="entry name" value="GLUCOSAMINE-6-PHOSPHATE ISOMERASE"/>
    <property type="match status" value="1"/>
</dbReference>
<comment type="catalytic activity">
    <reaction evidence="1 4">
        <text>alpha-D-glucosamine 6-phosphate + H2O = beta-D-fructose 6-phosphate + NH4(+)</text>
        <dbReference type="Rhea" id="RHEA:12172"/>
        <dbReference type="ChEBI" id="CHEBI:15377"/>
        <dbReference type="ChEBI" id="CHEBI:28938"/>
        <dbReference type="ChEBI" id="CHEBI:57634"/>
        <dbReference type="ChEBI" id="CHEBI:75989"/>
        <dbReference type="EC" id="3.5.99.6"/>
    </reaction>
</comment>
<protein>
    <recommendedName>
        <fullName evidence="4">Glucosamine-6-phosphate deaminase</fullName>
        <ecNumber evidence="4">3.5.99.6</ecNumber>
    </recommendedName>
    <alternativeName>
        <fullName evidence="4">GlcN6P deaminase</fullName>
        <shortName evidence="4">GNPDA</shortName>
    </alternativeName>
    <alternativeName>
        <fullName evidence="4">Glucosamine-6-phosphate isomerase</fullName>
    </alternativeName>
</protein>
<feature type="active site" description="Proton acceptor; for enolization step" evidence="4">
    <location>
        <position position="67"/>
    </location>
</feature>
<gene>
    <name evidence="4" type="primary">nagB</name>
    <name evidence="6" type="ORF">GGQ92_003114</name>
</gene>
<accession>A0A841RN80</accession>
<comment type="similarity">
    <text evidence="4">Belongs to the glucosamine/galactosamine-6-phosphate isomerase family. NagB subfamily.</text>
</comment>
<feature type="active site" description="Proton acceptor; for ring-opening step" evidence="4">
    <location>
        <position position="138"/>
    </location>
</feature>
<comment type="caution">
    <text evidence="4">Lacks conserved residue(s) required for the propagation of feature annotation.</text>
</comment>
<organism evidence="6 7">
    <name type="scientific">Gracilibacillus halotolerans</name>
    <dbReference type="NCBI Taxonomy" id="74386"/>
    <lineage>
        <taxon>Bacteria</taxon>
        <taxon>Bacillati</taxon>
        <taxon>Bacillota</taxon>
        <taxon>Bacilli</taxon>
        <taxon>Bacillales</taxon>
        <taxon>Bacillaceae</taxon>
        <taxon>Gracilibacillus</taxon>
    </lineage>
</organism>
<reference evidence="6 7" key="1">
    <citation type="submission" date="2020-08" db="EMBL/GenBank/DDBJ databases">
        <title>Genomic Encyclopedia of Type Strains, Phase IV (KMG-IV): sequencing the most valuable type-strain genomes for metagenomic binning, comparative biology and taxonomic classification.</title>
        <authorList>
            <person name="Goeker M."/>
        </authorList>
    </citation>
    <scope>NUCLEOTIDE SEQUENCE [LARGE SCALE GENOMIC DNA]</scope>
    <source>
        <strain evidence="6 7">DSM 11805</strain>
    </source>
</reference>
<dbReference type="Gene3D" id="3.40.50.1360">
    <property type="match status" value="1"/>
</dbReference>
<dbReference type="EMBL" id="JACHON010000029">
    <property type="protein sequence ID" value="MBB6514291.1"/>
    <property type="molecule type" value="Genomic_DNA"/>
</dbReference>
<dbReference type="GO" id="GO:0005975">
    <property type="term" value="P:carbohydrate metabolic process"/>
    <property type="evidence" value="ECO:0007669"/>
    <property type="project" value="InterPro"/>
</dbReference>
<dbReference type="GO" id="GO:0042802">
    <property type="term" value="F:identical protein binding"/>
    <property type="evidence" value="ECO:0007669"/>
    <property type="project" value="TreeGrafter"/>
</dbReference>
<dbReference type="EC" id="3.5.99.6" evidence="4"/>
<dbReference type="GO" id="GO:0019262">
    <property type="term" value="P:N-acetylneuraminate catabolic process"/>
    <property type="evidence" value="ECO:0007669"/>
    <property type="project" value="UniProtKB-UniRule"/>
</dbReference>
<dbReference type="CDD" id="cd01399">
    <property type="entry name" value="GlcN6P_deaminase"/>
    <property type="match status" value="1"/>
</dbReference>
<dbReference type="Pfam" id="PF01182">
    <property type="entry name" value="Glucosamine_iso"/>
    <property type="match status" value="1"/>
</dbReference>
<comment type="function">
    <text evidence="4">Catalyzes the reversible isomerization-deamination of glucosamine 6-phosphate (GlcN6P) to form fructose 6-phosphate (Fru6P) and ammonium ion.</text>
</comment>
<feature type="active site" description="For ring-opening step" evidence="4">
    <location>
        <position position="136"/>
    </location>
</feature>
<dbReference type="NCBIfam" id="TIGR00502">
    <property type="entry name" value="nagB"/>
    <property type="match status" value="1"/>
</dbReference>
<dbReference type="InterPro" id="IPR037171">
    <property type="entry name" value="NagB/RpiA_transferase-like"/>
</dbReference>
<comment type="caution">
    <text evidence="6">The sequence shown here is derived from an EMBL/GenBank/DDBJ whole genome shotgun (WGS) entry which is preliminary data.</text>
</comment>
<dbReference type="GO" id="GO:0004342">
    <property type="term" value="F:glucosamine-6-phosphate deaminase activity"/>
    <property type="evidence" value="ECO:0007669"/>
    <property type="project" value="UniProtKB-UniRule"/>
</dbReference>
<evidence type="ECO:0000256" key="3">
    <source>
        <dbReference type="ARBA" id="ARBA00023277"/>
    </source>
</evidence>
<dbReference type="PROSITE" id="PS01161">
    <property type="entry name" value="GLC_GALNAC_ISOMERASE"/>
    <property type="match status" value="1"/>
</dbReference>
<evidence type="ECO:0000259" key="5">
    <source>
        <dbReference type="Pfam" id="PF01182"/>
    </source>
</evidence>
<dbReference type="RefSeq" id="WP_184251073.1">
    <property type="nucleotide sequence ID" value="NZ_BAAACU010000007.1"/>
</dbReference>
<dbReference type="InterPro" id="IPR004547">
    <property type="entry name" value="Glucosamine6P_isomerase"/>
</dbReference>
<proteinExistence type="inferred from homology"/>
<dbReference type="PANTHER" id="PTHR11280">
    <property type="entry name" value="GLUCOSAMINE-6-PHOSPHATE ISOMERASE"/>
    <property type="match status" value="1"/>
</dbReference>
<feature type="active site" description="For ring-opening step" evidence="4">
    <location>
        <position position="143"/>
    </location>
</feature>
<dbReference type="InterPro" id="IPR018321">
    <property type="entry name" value="Glucosamine6P_isomerase_CS"/>
</dbReference>
<dbReference type="GO" id="GO:0005737">
    <property type="term" value="C:cytoplasm"/>
    <property type="evidence" value="ECO:0007669"/>
    <property type="project" value="TreeGrafter"/>
</dbReference>
<sequence length="239" mass="26643">MKIIEAKNYEEMSRFASEKVQACIDENIQPNLGLATGSTPIGLYKHLISSNKKGDVSFRNVTTFNLDEYVKLSETDPNSYRYFMNEELFNHVDIDKNNTHVPNGKATDLDQECLDYENKIREAGGIDLQILGIGANGHIGFNEPGTSFQSRTQIVKLDEQTRVANSRFFDSMDDVPTHAITTGIGTIMDSKEIILLISGSAKKEAYERLINGEVSEEFPASVLQNHSNCIVIVDKESIS</sequence>
<dbReference type="AlphaFoldDB" id="A0A841RN80"/>
<keyword evidence="7" id="KW-1185">Reference proteome</keyword>
<evidence type="ECO:0000313" key="6">
    <source>
        <dbReference type="EMBL" id="MBB6514291.1"/>
    </source>
</evidence>
<evidence type="ECO:0000256" key="2">
    <source>
        <dbReference type="ARBA" id="ARBA00022801"/>
    </source>
</evidence>
<evidence type="ECO:0000256" key="4">
    <source>
        <dbReference type="HAMAP-Rule" id="MF_01241"/>
    </source>
</evidence>
<evidence type="ECO:0000313" key="7">
    <source>
        <dbReference type="Proteomes" id="UP000572212"/>
    </source>
</evidence>
<feature type="domain" description="Glucosamine/galactosamine-6-phosphate isomerase" evidence="5">
    <location>
        <begin position="10"/>
        <end position="228"/>
    </location>
</feature>
<dbReference type="GO" id="GO:0006046">
    <property type="term" value="P:N-acetylglucosamine catabolic process"/>
    <property type="evidence" value="ECO:0007669"/>
    <property type="project" value="UniProtKB-UniRule"/>
</dbReference>
<dbReference type="InterPro" id="IPR006148">
    <property type="entry name" value="Glc/Gal-6P_isomerase"/>
</dbReference>
<dbReference type="HAMAP" id="MF_01241">
    <property type="entry name" value="GlcN6P_deamin"/>
    <property type="match status" value="1"/>
</dbReference>
<dbReference type="SUPFAM" id="SSF100950">
    <property type="entry name" value="NagB/RpiA/CoA transferase-like"/>
    <property type="match status" value="1"/>
</dbReference>
<dbReference type="Proteomes" id="UP000572212">
    <property type="component" value="Unassembled WGS sequence"/>
</dbReference>
<dbReference type="UniPathway" id="UPA00629">
    <property type="reaction ID" value="UER00684"/>
</dbReference>
<keyword evidence="2 4" id="KW-0378">Hydrolase</keyword>
<dbReference type="FunFam" id="3.40.50.1360:FF:000003">
    <property type="entry name" value="Glucosamine-6-phosphate deaminase"/>
    <property type="match status" value="1"/>
</dbReference>
<dbReference type="GO" id="GO:0006043">
    <property type="term" value="P:glucosamine catabolic process"/>
    <property type="evidence" value="ECO:0007669"/>
    <property type="project" value="TreeGrafter"/>
</dbReference>
<keyword evidence="3 4" id="KW-0119">Carbohydrate metabolism</keyword>
<name>A0A841RN80_9BACI</name>
<comment type="pathway">
    <text evidence="4">Amino-sugar metabolism; N-acetylneuraminate degradation; D-fructose 6-phosphate from N-acetylneuraminate: step 5/5.</text>
</comment>
<evidence type="ECO:0000256" key="1">
    <source>
        <dbReference type="ARBA" id="ARBA00000644"/>
    </source>
</evidence>